<dbReference type="InterPro" id="IPR004307">
    <property type="entry name" value="TspO_MBR"/>
</dbReference>
<evidence type="ECO:0000256" key="2">
    <source>
        <dbReference type="ARBA" id="ARBA00007524"/>
    </source>
</evidence>
<feature type="transmembrane region" description="Helical" evidence="6">
    <location>
        <begin position="150"/>
        <end position="171"/>
    </location>
</feature>
<comment type="subcellular location">
    <subcellularLocation>
        <location evidence="1">Membrane</location>
        <topology evidence="1">Multi-pass membrane protein</topology>
    </subcellularLocation>
</comment>
<name>A0ABD5MP48_9EURY</name>
<dbReference type="PIRSF" id="PIRSF005859">
    <property type="entry name" value="PBR"/>
    <property type="match status" value="1"/>
</dbReference>
<dbReference type="PANTHER" id="PTHR10057">
    <property type="entry name" value="PERIPHERAL-TYPE BENZODIAZEPINE RECEPTOR"/>
    <property type="match status" value="1"/>
</dbReference>
<dbReference type="InterPro" id="IPR038330">
    <property type="entry name" value="TspO/MBR-related_sf"/>
</dbReference>
<evidence type="ECO:0000313" key="8">
    <source>
        <dbReference type="Proteomes" id="UP001589595"/>
    </source>
</evidence>
<dbReference type="RefSeq" id="WP_222921096.1">
    <property type="nucleotide sequence ID" value="NZ_CP082286.1"/>
</dbReference>
<dbReference type="Gene3D" id="1.20.1260.100">
    <property type="entry name" value="TspO/MBR protein"/>
    <property type="match status" value="1"/>
</dbReference>
<evidence type="ECO:0000256" key="1">
    <source>
        <dbReference type="ARBA" id="ARBA00004141"/>
    </source>
</evidence>
<dbReference type="Proteomes" id="UP001589595">
    <property type="component" value="Unassembled WGS sequence"/>
</dbReference>
<organism evidence="7 8">
    <name type="scientific">Halobaculum roseum</name>
    <dbReference type="NCBI Taxonomy" id="2175149"/>
    <lineage>
        <taxon>Archaea</taxon>
        <taxon>Methanobacteriati</taxon>
        <taxon>Methanobacteriota</taxon>
        <taxon>Stenosarchaea group</taxon>
        <taxon>Halobacteria</taxon>
        <taxon>Halobacteriales</taxon>
        <taxon>Haloferacaceae</taxon>
        <taxon>Halobaculum</taxon>
    </lineage>
</organism>
<dbReference type="Pfam" id="PF03073">
    <property type="entry name" value="TspO_MBR"/>
    <property type="match status" value="1"/>
</dbReference>
<keyword evidence="8" id="KW-1185">Reference proteome</keyword>
<keyword evidence="5 6" id="KW-0472">Membrane</keyword>
<evidence type="ECO:0000256" key="6">
    <source>
        <dbReference type="SAM" id="Phobius"/>
    </source>
</evidence>
<dbReference type="FunFam" id="1.20.1260.100:FF:000001">
    <property type="entry name" value="translocator protein 2"/>
    <property type="match status" value="1"/>
</dbReference>
<sequence>MTDSASAIDRGGPISGLDDRLDGLVGLAALVLAVNVVGAVPAVLGGPDSAWFAALTKPEIYPPGWLFGVVWTALFTLSGVALWLLVRAEPSGARRLAFGAFVLQFGFNVAWTPTFFALQEIAAALAIVVALAVLLAGTIAAFARVDRRAAALLVPYLAWVCFAAVLNYRFLVLN</sequence>
<comment type="caution">
    <text evidence="7">The sequence shown here is derived from an EMBL/GenBank/DDBJ whole genome shotgun (WGS) entry which is preliminary data.</text>
</comment>
<dbReference type="PANTHER" id="PTHR10057:SF0">
    <property type="entry name" value="TRANSLOCATOR PROTEIN"/>
    <property type="match status" value="1"/>
</dbReference>
<keyword evidence="4 6" id="KW-1133">Transmembrane helix</keyword>
<dbReference type="CDD" id="cd15904">
    <property type="entry name" value="TSPO_MBR"/>
    <property type="match status" value="1"/>
</dbReference>
<dbReference type="GeneID" id="67211167"/>
<gene>
    <name evidence="7" type="ORF">ACFFOL_13860</name>
</gene>
<evidence type="ECO:0000313" key="7">
    <source>
        <dbReference type="EMBL" id="MFB9825252.1"/>
    </source>
</evidence>
<dbReference type="EMBL" id="JBHMAJ010000009">
    <property type="protein sequence ID" value="MFB9825252.1"/>
    <property type="molecule type" value="Genomic_DNA"/>
</dbReference>
<protein>
    <submittedName>
        <fullName evidence="7">TspO/MBR family protein</fullName>
    </submittedName>
</protein>
<proteinExistence type="inferred from homology"/>
<feature type="transmembrane region" description="Helical" evidence="6">
    <location>
        <begin position="96"/>
        <end position="116"/>
    </location>
</feature>
<dbReference type="GO" id="GO:0016020">
    <property type="term" value="C:membrane"/>
    <property type="evidence" value="ECO:0007669"/>
    <property type="project" value="UniProtKB-SubCell"/>
</dbReference>
<reference evidence="7" key="1">
    <citation type="submission" date="2024-09" db="EMBL/GenBank/DDBJ databases">
        <authorList>
            <person name="Sun Q."/>
        </authorList>
    </citation>
    <scope>NUCLEOTIDE SEQUENCE [LARGE SCALE GENOMIC DNA]</scope>
    <source>
        <strain evidence="7">JCM 31273</strain>
    </source>
</reference>
<evidence type="ECO:0000256" key="5">
    <source>
        <dbReference type="ARBA" id="ARBA00023136"/>
    </source>
</evidence>
<evidence type="ECO:0000256" key="4">
    <source>
        <dbReference type="ARBA" id="ARBA00022989"/>
    </source>
</evidence>
<feature type="transmembrane region" description="Helical" evidence="6">
    <location>
        <begin position="122"/>
        <end position="143"/>
    </location>
</feature>
<comment type="similarity">
    <text evidence="2">Belongs to the TspO/BZRP family.</text>
</comment>
<evidence type="ECO:0000256" key="3">
    <source>
        <dbReference type="ARBA" id="ARBA00022692"/>
    </source>
</evidence>
<keyword evidence="3 6" id="KW-0812">Transmembrane</keyword>
<dbReference type="GO" id="GO:0033013">
    <property type="term" value="P:tetrapyrrole metabolic process"/>
    <property type="evidence" value="ECO:0007669"/>
    <property type="project" value="UniProtKB-ARBA"/>
</dbReference>
<feature type="transmembrane region" description="Helical" evidence="6">
    <location>
        <begin position="21"/>
        <end position="44"/>
    </location>
</feature>
<accession>A0ABD5MP48</accession>
<dbReference type="AlphaFoldDB" id="A0ABD5MP48"/>
<feature type="transmembrane region" description="Helical" evidence="6">
    <location>
        <begin position="64"/>
        <end position="84"/>
    </location>
</feature>